<dbReference type="PROSITE" id="PS51352">
    <property type="entry name" value="THIOREDOXIN_2"/>
    <property type="match status" value="1"/>
</dbReference>
<dbReference type="InterPro" id="IPR013766">
    <property type="entry name" value="Thioredoxin_domain"/>
</dbReference>
<dbReference type="PANTHER" id="PTHR42801">
    <property type="entry name" value="THIOREDOXIN-DEPENDENT PEROXIDE REDUCTASE"/>
    <property type="match status" value="1"/>
</dbReference>
<keyword evidence="5 12" id="KW-0560">Oxidoreductase</keyword>
<dbReference type="SUPFAM" id="SSF52833">
    <property type="entry name" value="Thioredoxin-like"/>
    <property type="match status" value="1"/>
</dbReference>
<dbReference type="InterPro" id="IPR036249">
    <property type="entry name" value="Thioredoxin-like_sf"/>
</dbReference>
<evidence type="ECO:0000256" key="7">
    <source>
        <dbReference type="ARBA" id="ARBA00023284"/>
    </source>
</evidence>
<dbReference type="EMBL" id="VSSQ01091197">
    <property type="protein sequence ID" value="MPN36832.1"/>
    <property type="molecule type" value="Genomic_DNA"/>
</dbReference>
<dbReference type="InterPro" id="IPR024706">
    <property type="entry name" value="Peroxiredoxin_AhpC-typ"/>
</dbReference>
<evidence type="ECO:0000256" key="6">
    <source>
        <dbReference type="ARBA" id="ARBA00023157"/>
    </source>
</evidence>
<comment type="caution">
    <text evidence="12">The sequence shown here is derived from an EMBL/GenBank/DDBJ whole genome shotgun (WGS) entry which is preliminary data.</text>
</comment>
<reference evidence="12" key="1">
    <citation type="submission" date="2019-08" db="EMBL/GenBank/DDBJ databases">
        <authorList>
            <person name="Kucharzyk K."/>
            <person name="Murdoch R.W."/>
            <person name="Higgins S."/>
            <person name="Loffler F."/>
        </authorList>
    </citation>
    <scope>NUCLEOTIDE SEQUENCE</scope>
</reference>
<dbReference type="AlphaFoldDB" id="A0A645HEN1"/>
<dbReference type="CDD" id="cd03017">
    <property type="entry name" value="PRX_BCP"/>
    <property type="match status" value="1"/>
</dbReference>
<dbReference type="GO" id="GO:0005737">
    <property type="term" value="C:cytoplasm"/>
    <property type="evidence" value="ECO:0007669"/>
    <property type="project" value="TreeGrafter"/>
</dbReference>
<evidence type="ECO:0000256" key="5">
    <source>
        <dbReference type="ARBA" id="ARBA00023002"/>
    </source>
</evidence>
<dbReference type="InterPro" id="IPR000866">
    <property type="entry name" value="AhpC/TSA"/>
</dbReference>
<feature type="domain" description="Thioredoxin" evidence="11">
    <location>
        <begin position="4"/>
        <end position="158"/>
    </location>
</feature>
<gene>
    <name evidence="12" type="primary">bcp_31</name>
    <name evidence="12" type="ORF">SDC9_184344</name>
</gene>
<organism evidence="12">
    <name type="scientific">bioreactor metagenome</name>
    <dbReference type="NCBI Taxonomy" id="1076179"/>
    <lineage>
        <taxon>unclassified sequences</taxon>
        <taxon>metagenomes</taxon>
        <taxon>ecological metagenomes</taxon>
    </lineage>
</organism>
<evidence type="ECO:0000256" key="2">
    <source>
        <dbReference type="ARBA" id="ARBA00013017"/>
    </source>
</evidence>
<proteinExistence type="inferred from homology"/>
<dbReference type="Pfam" id="PF00578">
    <property type="entry name" value="AhpC-TSA"/>
    <property type="match status" value="1"/>
</dbReference>
<dbReference type="PANTHER" id="PTHR42801:SF4">
    <property type="entry name" value="AHPC_TSA FAMILY PROTEIN"/>
    <property type="match status" value="1"/>
</dbReference>
<accession>A0A645HEN1</accession>
<dbReference type="Gene3D" id="3.40.30.10">
    <property type="entry name" value="Glutaredoxin"/>
    <property type="match status" value="1"/>
</dbReference>
<evidence type="ECO:0000256" key="4">
    <source>
        <dbReference type="ARBA" id="ARBA00022862"/>
    </source>
</evidence>
<dbReference type="InterPro" id="IPR050924">
    <property type="entry name" value="Peroxiredoxin_BCP/PrxQ"/>
</dbReference>
<evidence type="ECO:0000256" key="8">
    <source>
        <dbReference type="ARBA" id="ARBA00032824"/>
    </source>
</evidence>
<keyword evidence="3 12" id="KW-0575">Peroxidase</keyword>
<comment type="subunit">
    <text evidence="1">Monomer.</text>
</comment>
<name>A0A645HEN1_9ZZZZ</name>
<evidence type="ECO:0000256" key="3">
    <source>
        <dbReference type="ARBA" id="ARBA00022559"/>
    </source>
</evidence>
<keyword evidence="7" id="KW-0676">Redox-active center</keyword>
<sequence>MARFEIGDVAPDFTLPSTNGRDFNLYKELEKGPVMVNFYVGDFGINCYNYLVKFIERYGEMADAGIRLIGVNPDSADSHKKWKERLNAPFDFLFDEDKKVSTEYDAIVGPGHMVSGFTNRELYLVGKDKRIRYIWRADVPKTLPDFDEVLEGAKKGLALQF</sequence>
<dbReference type="GO" id="GO:0008379">
    <property type="term" value="F:thioredoxin peroxidase activity"/>
    <property type="evidence" value="ECO:0007669"/>
    <property type="project" value="TreeGrafter"/>
</dbReference>
<evidence type="ECO:0000313" key="12">
    <source>
        <dbReference type="EMBL" id="MPN36832.1"/>
    </source>
</evidence>
<evidence type="ECO:0000256" key="9">
    <source>
        <dbReference type="ARBA" id="ARBA00038489"/>
    </source>
</evidence>
<evidence type="ECO:0000256" key="10">
    <source>
        <dbReference type="ARBA" id="ARBA00049091"/>
    </source>
</evidence>
<keyword evidence="4" id="KW-0049">Antioxidant</keyword>
<evidence type="ECO:0000259" key="11">
    <source>
        <dbReference type="PROSITE" id="PS51352"/>
    </source>
</evidence>
<protein>
    <recommendedName>
        <fullName evidence="2">thioredoxin-dependent peroxiredoxin</fullName>
        <ecNumber evidence="2">1.11.1.24</ecNumber>
    </recommendedName>
    <alternativeName>
        <fullName evidence="8">Thioredoxin peroxidase</fullName>
    </alternativeName>
</protein>
<dbReference type="GO" id="GO:0045454">
    <property type="term" value="P:cell redox homeostasis"/>
    <property type="evidence" value="ECO:0007669"/>
    <property type="project" value="TreeGrafter"/>
</dbReference>
<evidence type="ECO:0000256" key="1">
    <source>
        <dbReference type="ARBA" id="ARBA00011245"/>
    </source>
</evidence>
<keyword evidence="6" id="KW-1015">Disulfide bond</keyword>
<dbReference type="PIRSF" id="PIRSF000239">
    <property type="entry name" value="AHPC"/>
    <property type="match status" value="1"/>
</dbReference>
<dbReference type="GO" id="GO:0034599">
    <property type="term" value="P:cellular response to oxidative stress"/>
    <property type="evidence" value="ECO:0007669"/>
    <property type="project" value="TreeGrafter"/>
</dbReference>
<comment type="similarity">
    <text evidence="9">Belongs to the peroxiredoxin family. BCP/PrxQ subfamily.</text>
</comment>
<dbReference type="EC" id="1.11.1.24" evidence="2"/>
<comment type="catalytic activity">
    <reaction evidence="10">
        <text>a hydroperoxide + [thioredoxin]-dithiol = an alcohol + [thioredoxin]-disulfide + H2O</text>
        <dbReference type="Rhea" id="RHEA:62620"/>
        <dbReference type="Rhea" id="RHEA-COMP:10698"/>
        <dbReference type="Rhea" id="RHEA-COMP:10700"/>
        <dbReference type="ChEBI" id="CHEBI:15377"/>
        <dbReference type="ChEBI" id="CHEBI:29950"/>
        <dbReference type="ChEBI" id="CHEBI:30879"/>
        <dbReference type="ChEBI" id="CHEBI:35924"/>
        <dbReference type="ChEBI" id="CHEBI:50058"/>
        <dbReference type="EC" id="1.11.1.24"/>
    </reaction>
</comment>